<gene>
    <name evidence="2" type="ORF">BCR39DRAFT_483963</name>
</gene>
<dbReference type="Gene3D" id="3.10.450.50">
    <property type="match status" value="1"/>
</dbReference>
<dbReference type="PANTHER" id="PTHR43539">
    <property type="entry name" value="FLAVIN-BINDING MONOOXYGENASE-LIKE PROTEIN (AFU_ORTHOLOGUE AFUA_4G09220)"/>
    <property type="match status" value="1"/>
</dbReference>
<dbReference type="SUPFAM" id="SSF51905">
    <property type="entry name" value="FAD/NAD(P)-binding domain"/>
    <property type="match status" value="2"/>
</dbReference>
<dbReference type="Gene3D" id="3.50.50.60">
    <property type="entry name" value="FAD/NAD(P)-binding domain"/>
    <property type="match status" value="1"/>
</dbReference>
<keyword evidence="1" id="KW-0560">Oxidoreductase</keyword>
<dbReference type="PRINTS" id="PR00411">
    <property type="entry name" value="PNDRDTASEI"/>
</dbReference>
<dbReference type="STRING" id="71784.A0A1Y2AWW2"/>
<dbReference type="InParanoid" id="A0A1Y2AWW2"/>
<evidence type="ECO:0000313" key="2">
    <source>
        <dbReference type="EMBL" id="ORY26986.1"/>
    </source>
</evidence>
<dbReference type="GO" id="GO:0050660">
    <property type="term" value="F:flavin adenine dinucleotide binding"/>
    <property type="evidence" value="ECO:0007669"/>
    <property type="project" value="TreeGrafter"/>
</dbReference>
<dbReference type="AlphaFoldDB" id="A0A1Y2AWW2"/>
<dbReference type="EMBL" id="MCFC01000042">
    <property type="protein sequence ID" value="ORY26986.1"/>
    <property type="molecule type" value="Genomic_DNA"/>
</dbReference>
<dbReference type="SUPFAM" id="SSF54427">
    <property type="entry name" value="NTF2-like"/>
    <property type="match status" value="1"/>
</dbReference>
<dbReference type="Pfam" id="PF13738">
    <property type="entry name" value="Pyr_redox_3"/>
    <property type="match status" value="1"/>
</dbReference>
<dbReference type="InterPro" id="IPR036188">
    <property type="entry name" value="FAD/NAD-bd_sf"/>
</dbReference>
<reference evidence="2 3" key="1">
    <citation type="submission" date="2016-07" db="EMBL/GenBank/DDBJ databases">
        <title>Pervasive Adenine N6-methylation of Active Genes in Fungi.</title>
        <authorList>
            <consortium name="DOE Joint Genome Institute"/>
            <person name="Mondo S.J."/>
            <person name="Dannebaum R.O."/>
            <person name="Kuo R.C."/>
            <person name="Labutti K."/>
            <person name="Haridas S."/>
            <person name="Kuo A."/>
            <person name="Salamov A."/>
            <person name="Ahrendt S.R."/>
            <person name="Lipzen A."/>
            <person name="Sullivan W."/>
            <person name="Andreopoulos W.B."/>
            <person name="Clum A."/>
            <person name="Lindquist E."/>
            <person name="Daum C."/>
            <person name="Ramamoorthy G.K."/>
            <person name="Gryganskyi A."/>
            <person name="Culley D."/>
            <person name="Magnuson J.K."/>
            <person name="James T.Y."/>
            <person name="O'Malley M.A."/>
            <person name="Stajich J.E."/>
            <person name="Spatafora J.W."/>
            <person name="Visel A."/>
            <person name="Grigoriev I.V."/>
        </authorList>
    </citation>
    <scope>NUCLEOTIDE SEQUENCE [LARGE SCALE GENOMIC DNA]</scope>
    <source>
        <strain evidence="2 3">68-887.2</strain>
    </source>
</reference>
<dbReference type="InterPro" id="IPR050982">
    <property type="entry name" value="Auxin_biosynth/cation_transpt"/>
</dbReference>
<dbReference type="Proteomes" id="UP000193986">
    <property type="component" value="Unassembled WGS sequence"/>
</dbReference>
<accession>A0A1Y2AWW2</accession>
<dbReference type="GO" id="GO:0004497">
    <property type="term" value="F:monooxygenase activity"/>
    <property type="evidence" value="ECO:0007669"/>
    <property type="project" value="UniProtKB-KW"/>
</dbReference>
<keyword evidence="2" id="KW-0503">Monooxygenase</keyword>
<dbReference type="PANTHER" id="PTHR43539:SF26">
    <property type="entry name" value="MONOOXYGENASE, PUTATIVE-RELATED"/>
    <property type="match status" value="1"/>
</dbReference>
<evidence type="ECO:0000313" key="3">
    <source>
        <dbReference type="Proteomes" id="UP000193986"/>
    </source>
</evidence>
<protein>
    <submittedName>
        <fullName evidence="2">Putative flavin-containing monooxygenase</fullName>
    </submittedName>
</protein>
<dbReference type="InterPro" id="IPR032710">
    <property type="entry name" value="NTF2-like_dom_sf"/>
</dbReference>
<keyword evidence="3" id="KW-1185">Reference proteome</keyword>
<evidence type="ECO:0000256" key="1">
    <source>
        <dbReference type="ARBA" id="ARBA00023002"/>
    </source>
</evidence>
<proteinExistence type="predicted"/>
<organism evidence="2 3">
    <name type="scientific">Naematelia encephala</name>
    <dbReference type="NCBI Taxonomy" id="71784"/>
    <lineage>
        <taxon>Eukaryota</taxon>
        <taxon>Fungi</taxon>
        <taxon>Dikarya</taxon>
        <taxon>Basidiomycota</taxon>
        <taxon>Agaricomycotina</taxon>
        <taxon>Tremellomycetes</taxon>
        <taxon>Tremellales</taxon>
        <taxon>Naemateliaceae</taxon>
        <taxon>Naematelia</taxon>
    </lineage>
</organism>
<comment type="caution">
    <text evidence="2">The sequence shown here is derived from an EMBL/GenBank/DDBJ whole genome shotgun (WGS) entry which is preliminary data.</text>
</comment>
<dbReference type="OrthoDB" id="74360at2759"/>
<name>A0A1Y2AWW2_9TREE</name>
<sequence>MYAFKYNVELPTTTRLDTDIPEGTDAGAIAREVLDRYTAAVQGKDANAYAALFLEDGVWRDKVAFTWNYRTFNGQKKIHKAAVDLLPRVHIATVALIDPAPCIARPYPDLPFVQAHFTFETDQIRASAVVNIVMTKYGPKIWTLHTAIEGLIGFPELPNRDGHMTGPVSWAEQRVLDANFDTHQPDVLIIGGGHNGLMTAARFKALGVTCLVVEKNERIGDNWRKRYEALSLHFPHWPDHFPYMPYPEHWPVFCPAGKLGDWLEWYVSAMELNVWTGSSVEKCKQSTDGTWRLEVKRDGKEKRVLTPKHLIMATSLAGVPMVPSFPGDKEFKGVILHSTQHTSSRGWEGKKVLVVGTSSSGFDTAYDFARRGIDVTMLQRSRTYIMSLSNSIPKASKLMVGFYEPKSGKKIDLEACDRIAYSMPVGPAEELGRRMVADIAREDKELIDAMEGAGFKTWLGQRSTGNQTLSYSKNGGFYFDAGACEHIINGNIKVEQGTIERFTPNSVILSGGREKLYDLVVLATGFSNTIDSVRATLGHDIADRCKPIWGIDEEGELNSTWKDCGVPNLWIMVGTLQHGRYHSKKVSLRIKAMMEGIAGEPYTD</sequence>